<name>A0A0R1XHM4_9LACO</name>
<comment type="caution">
    <text evidence="2">The sequence shown here is derived from an EMBL/GenBank/DDBJ whole genome shotgun (WGS) entry which is preliminary data.</text>
</comment>
<dbReference type="GO" id="GO:0005886">
    <property type="term" value="C:plasma membrane"/>
    <property type="evidence" value="ECO:0007669"/>
    <property type="project" value="UniProtKB-SubCell"/>
</dbReference>
<organism evidence="2 3">
    <name type="scientific">Schleiferilactobacillus harbinensis DSM 16991</name>
    <dbReference type="NCBI Taxonomy" id="1122147"/>
    <lineage>
        <taxon>Bacteria</taxon>
        <taxon>Bacillati</taxon>
        <taxon>Bacillota</taxon>
        <taxon>Bacilli</taxon>
        <taxon>Lactobacillales</taxon>
        <taxon>Lactobacillaceae</taxon>
        <taxon>Schleiferilactobacillus</taxon>
    </lineage>
</organism>
<feature type="transmembrane region" description="Helical" evidence="1">
    <location>
        <begin position="183"/>
        <end position="202"/>
    </location>
</feature>
<feature type="transmembrane region" description="Helical" evidence="1">
    <location>
        <begin position="227"/>
        <end position="249"/>
    </location>
</feature>
<dbReference type="GeneID" id="78510945"/>
<dbReference type="PANTHER" id="PTHR37305">
    <property type="entry name" value="INTEGRAL MEMBRANE PROTEIN-RELATED"/>
    <property type="match status" value="1"/>
</dbReference>
<evidence type="ECO:0000313" key="2">
    <source>
        <dbReference type="EMBL" id="KRM27956.1"/>
    </source>
</evidence>
<reference evidence="2 3" key="1">
    <citation type="journal article" date="2015" name="Genome Announc.">
        <title>Expanding the biotechnology potential of lactobacilli through comparative genomics of 213 strains and associated genera.</title>
        <authorList>
            <person name="Sun Z."/>
            <person name="Harris H.M."/>
            <person name="McCann A."/>
            <person name="Guo C."/>
            <person name="Argimon S."/>
            <person name="Zhang W."/>
            <person name="Yang X."/>
            <person name="Jeffery I.B."/>
            <person name="Cooney J.C."/>
            <person name="Kagawa T.F."/>
            <person name="Liu W."/>
            <person name="Song Y."/>
            <person name="Salvetti E."/>
            <person name="Wrobel A."/>
            <person name="Rasinkangas P."/>
            <person name="Parkhill J."/>
            <person name="Rea M.C."/>
            <person name="O'Sullivan O."/>
            <person name="Ritari J."/>
            <person name="Douillard F.P."/>
            <person name="Paul Ross R."/>
            <person name="Yang R."/>
            <person name="Briner A.E."/>
            <person name="Felis G.E."/>
            <person name="de Vos W.M."/>
            <person name="Barrangou R."/>
            <person name="Klaenhammer T.R."/>
            <person name="Caufield P.W."/>
            <person name="Cui Y."/>
            <person name="Zhang H."/>
            <person name="O'Toole P.W."/>
        </authorList>
    </citation>
    <scope>NUCLEOTIDE SEQUENCE [LARGE SCALE GENOMIC DNA]</scope>
    <source>
        <strain evidence="2 3">DSM 16991</strain>
    </source>
</reference>
<gene>
    <name evidence="2" type="ORF">FC91_GL002246</name>
</gene>
<keyword evidence="1" id="KW-0812">Transmembrane</keyword>
<protein>
    <submittedName>
        <fullName evidence="2">ABC transporter permease</fullName>
    </submittedName>
</protein>
<proteinExistence type="predicted"/>
<feature type="transmembrane region" description="Helical" evidence="1">
    <location>
        <begin position="70"/>
        <end position="89"/>
    </location>
</feature>
<feature type="transmembrane region" description="Helical" evidence="1">
    <location>
        <begin position="150"/>
        <end position="171"/>
    </location>
</feature>
<dbReference type="eggNOG" id="COG1277">
    <property type="taxonomic scope" value="Bacteria"/>
</dbReference>
<sequence length="254" mass="28172">MRTLPTMLRKELLETWRTYRFLILAVVFLIFALMSPLIAKLTPDIMKMSFGKSLGIQLPKPTSVDSWTQFYKNIGQMGIFVVAIMFSGTMSQELGKGTLVNLVTKGLPRWVVVCSKYISLLLQWVVILTASFLVTWGYTAYYFPDHKTPHIFLGFLPLLVFGMFFLAVILFGSTLARNSYSGLLFTILVMGVLYLVNLFKAAQNYNPVTLIGDNMAITQGTKTLVKIAPGMAVAVAAAVLLVIGAVAVLNRQKL</sequence>
<dbReference type="PATRIC" id="fig|1122147.4.peg.2325"/>
<dbReference type="AlphaFoldDB" id="A0A0R1XHM4"/>
<dbReference type="PANTHER" id="PTHR37305:SF1">
    <property type="entry name" value="MEMBRANE PROTEIN"/>
    <property type="match status" value="1"/>
</dbReference>
<feature type="transmembrane region" description="Helical" evidence="1">
    <location>
        <begin position="21"/>
        <end position="39"/>
    </location>
</feature>
<dbReference type="EMBL" id="AZFW01000039">
    <property type="protein sequence ID" value="KRM27956.1"/>
    <property type="molecule type" value="Genomic_DNA"/>
</dbReference>
<dbReference type="Proteomes" id="UP000050949">
    <property type="component" value="Unassembled WGS sequence"/>
</dbReference>
<keyword evidence="1" id="KW-0472">Membrane</keyword>
<keyword evidence="1" id="KW-1133">Transmembrane helix</keyword>
<feature type="transmembrane region" description="Helical" evidence="1">
    <location>
        <begin position="110"/>
        <end position="138"/>
    </location>
</feature>
<dbReference type="GO" id="GO:0140359">
    <property type="term" value="F:ABC-type transporter activity"/>
    <property type="evidence" value="ECO:0007669"/>
    <property type="project" value="InterPro"/>
</dbReference>
<evidence type="ECO:0000256" key="1">
    <source>
        <dbReference type="SAM" id="Phobius"/>
    </source>
</evidence>
<dbReference type="Pfam" id="PF12679">
    <property type="entry name" value="ABC2_membrane_2"/>
    <property type="match status" value="1"/>
</dbReference>
<evidence type="ECO:0000313" key="3">
    <source>
        <dbReference type="Proteomes" id="UP000050949"/>
    </source>
</evidence>
<dbReference type="RefSeq" id="WP_027827924.1">
    <property type="nucleotide sequence ID" value="NZ_AUEH01000009.1"/>
</dbReference>
<accession>A0A0R1XHM4</accession>